<gene>
    <name evidence="1" type="ORF">DCF15_03055</name>
</gene>
<evidence type="ECO:0000313" key="1">
    <source>
        <dbReference type="EMBL" id="PZO59902.1"/>
    </source>
</evidence>
<dbReference type="EMBL" id="QBMP01000016">
    <property type="protein sequence ID" value="PZO59902.1"/>
    <property type="molecule type" value="Genomic_DNA"/>
</dbReference>
<sequence>MNSVPESSLLFLQGKILVPNPCSKPLKPNPFETYRDPVTGRWEVKYPASNQPDFSDIVSAAWLEHSEVDYLQRFFLAGSFPPLCRRWKSNPRTKVMA</sequence>
<protein>
    <submittedName>
        <fullName evidence="1">Uncharacterized protein</fullName>
    </submittedName>
</protein>
<dbReference type="AlphaFoldDB" id="A0A2W4XVU8"/>
<organism evidence="1 2">
    <name type="scientific">Phormidesmis priestleyi</name>
    <dbReference type="NCBI Taxonomy" id="268141"/>
    <lineage>
        <taxon>Bacteria</taxon>
        <taxon>Bacillati</taxon>
        <taxon>Cyanobacteriota</taxon>
        <taxon>Cyanophyceae</taxon>
        <taxon>Leptolyngbyales</taxon>
        <taxon>Leptolyngbyaceae</taxon>
        <taxon>Phormidesmis</taxon>
    </lineage>
</organism>
<dbReference type="Proteomes" id="UP000249794">
    <property type="component" value="Unassembled WGS sequence"/>
</dbReference>
<accession>A0A2W4XVU8</accession>
<proteinExistence type="predicted"/>
<name>A0A2W4XVU8_9CYAN</name>
<evidence type="ECO:0000313" key="2">
    <source>
        <dbReference type="Proteomes" id="UP000249794"/>
    </source>
</evidence>
<comment type="caution">
    <text evidence="1">The sequence shown here is derived from an EMBL/GenBank/DDBJ whole genome shotgun (WGS) entry which is preliminary data.</text>
</comment>
<reference evidence="2" key="1">
    <citation type="submission" date="2018-04" db="EMBL/GenBank/DDBJ databases">
        <authorList>
            <person name="Cornet L."/>
        </authorList>
    </citation>
    <scope>NUCLEOTIDE SEQUENCE [LARGE SCALE GENOMIC DNA]</scope>
</reference>
<reference evidence="1 2" key="2">
    <citation type="submission" date="2018-06" db="EMBL/GenBank/DDBJ databases">
        <title>Metagenomic assembly of (sub)arctic Cyanobacteria and their associated microbiome from non-axenic cultures.</title>
        <authorList>
            <person name="Baurain D."/>
        </authorList>
    </citation>
    <scope>NUCLEOTIDE SEQUENCE [LARGE SCALE GENOMIC DNA]</scope>
    <source>
        <strain evidence="1">ULC027bin1</strain>
    </source>
</reference>